<reference evidence="3 4" key="1">
    <citation type="journal article" date="2015" name="Nature">
        <title>rRNA introns, odd ribosomes, and small enigmatic genomes across a large radiation of phyla.</title>
        <authorList>
            <person name="Brown C.T."/>
            <person name="Hug L.A."/>
            <person name="Thomas B.C."/>
            <person name="Sharon I."/>
            <person name="Castelle C.J."/>
            <person name="Singh A."/>
            <person name="Wilkins M.J."/>
            <person name="Williams K.H."/>
            <person name="Banfield J.F."/>
        </authorList>
    </citation>
    <scope>NUCLEOTIDE SEQUENCE [LARGE SCALE GENOMIC DNA]</scope>
</reference>
<feature type="transmembrane region" description="Helical" evidence="1">
    <location>
        <begin position="6"/>
        <end position="25"/>
    </location>
</feature>
<keyword evidence="1" id="KW-0812">Transmembrane</keyword>
<dbReference type="Gene3D" id="1.10.3730.20">
    <property type="match status" value="2"/>
</dbReference>
<dbReference type="GO" id="GO:0016020">
    <property type="term" value="C:membrane"/>
    <property type="evidence" value="ECO:0007669"/>
    <property type="project" value="InterPro"/>
</dbReference>
<evidence type="ECO:0000259" key="2">
    <source>
        <dbReference type="Pfam" id="PF00892"/>
    </source>
</evidence>
<keyword evidence="1" id="KW-0472">Membrane</keyword>
<evidence type="ECO:0000313" key="3">
    <source>
        <dbReference type="EMBL" id="KKQ50515.1"/>
    </source>
</evidence>
<feature type="transmembrane region" description="Helical" evidence="1">
    <location>
        <begin position="96"/>
        <end position="115"/>
    </location>
</feature>
<sequence>MDKTLLSLFAGLGGMFGWGISDFFANLSSEEIGYFKAFFWSQLAGVCLTLLLIPMFGININLSLYLIILLFITAVFYSVGYLLFYKAFEIGNVSIVSATINLNVIIAMVLAFVFFGQRLTLLQSFAVLLVLSGITFVSININDLKNKRLKLLSGVKETILASIFFGVFWNLSEYISEMIGWLPTTLYVKIGAILFLIVYSYCSKRTLNLGKIQNKAKYIVALVGILEAVAIASVNWGLEFGDLVLVSPISSALSIVTISMAVIFLKENISKTQTFGIIVTIIGIVLTAL</sequence>
<dbReference type="PANTHER" id="PTHR22911:SF137">
    <property type="entry name" value="SOLUTE CARRIER FAMILY 35 MEMBER G2-RELATED"/>
    <property type="match status" value="1"/>
</dbReference>
<feature type="transmembrane region" description="Helical" evidence="1">
    <location>
        <begin position="218"/>
        <end position="238"/>
    </location>
</feature>
<evidence type="ECO:0000313" key="4">
    <source>
        <dbReference type="Proteomes" id="UP000034366"/>
    </source>
</evidence>
<feature type="transmembrane region" description="Helical" evidence="1">
    <location>
        <begin position="64"/>
        <end position="84"/>
    </location>
</feature>
<feature type="transmembrane region" description="Helical" evidence="1">
    <location>
        <begin position="244"/>
        <end position="265"/>
    </location>
</feature>
<feature type="transmembrane region" description="Helical" evidence="1">
    <location>
        <begin position="151"/>
        <end position="172"/>
    </location>
</feature>
<feature type="transmembrane region" description="Helical" evidence="1">
    <location>
        <begin position="121"/>
        <end position="139"/>
    </location>
</feature>
<dbReference type="InterPro" id="IPR000620">
    <property type="entry name" value="EamA_dom"/>
</dbReference>
<dbReference type="SUPFAM" id="SSF103481">
    <property type="entry name" value="Multidrug resistance efflux transporter EmrE"/>
    <property type="match status" value="2"/>
</dbReference>
<proteinExistence type="predicted"/>
<protein>
    <recommendedName>
        <fullName evidence="2">EamA domain-containing protein</fullName>
    </recommendedName>
</protein>
<accession>A0A0G0IHL3</accession>
<dbReference type="Proteomes" id="UP000034366">
    <property type="component" value="Unassembled WGS sequence"/>
</dbReference>
<dbReference type="EMBL" id="LBTW01000005">
    <property type="protein sequence ID" value="KKQ50515.1"/>
    <property type="molecule type" value="Genomic_DNA"/>
</dbReference>
<feature type="transmembrane region" description="Helical" evidence="1">
    <location>
        <begin position="178"/>
        <end position="198"/>
    </location>
</feature>
<keyword evidence="1" id="KW-1133">Transmembrane helix</keyword>
<dbReference type="AlphaFoldDB" id="A0A0G0IHL3"/>
<feature type="domain" description="EamA" evidence="2">
    <location>
        <begin position="7"/>
        <end position="138"/>
    </location>
</feature>
<feature type="transmembrane region" description="Helical" evidence="1">
    <location>
        <begin position="37"/>
        <end position="58"/>
    </location>
</feature>
<feature type="domain" description="EamA" evidence="2">
    <location>
        <begin position="158"/>
        <end position="288"/>
    </location>
</feature>
<name>A0A0G0IHL3_9BACT</name>
<dbReference type="PANTHER" id="PTHR22911">
    <property type="entry name" value="ACYL-MALONYL CONDENSING ENZYME-RELATED"/>
    <property type="match status" value="1"/>
</dbReference>
<organism evidence="3 4">
    <name type="scientific">Candidatus Woesebacteria bacterium GW2011_GWD1_38_10</name>
    <dbReference type="NCBI Taxonomy" id="1618592"/>
    <lineage>
        <taxon>Bacteria</taxon>
        <taxon>Candidatus Woeseibacteriota</taxon>
    </lineage>
</organism>
<comment type="caution">
    <text evidence="3">The sequence shown here is derived from an EMBL/GenBank/DDBJ whole genome shotgun (WGS) entry which is preliminary data.</text>
</comment>
<dbReference type="Pfam" id="PF00892">
    <property type="entry name" value="EamA"/>
    <property type="match status" value="2"/>
</dbReference>
<dbReference type="InterPro" id="IPR037185">
    <property type="entry name" value="EmrE-like"/>
</dbReference>
<evidence type="ECO:0000256" key="1">
    <source>
        <dbReference type="SAM" id="Phobius"/>
    </source>
</evidence>
<gene>
    <name evidence="3" type="ORF">US67_C0005G0020</name>
</gene>